<dbReference type="PANTHER" id="PTHR21314">
    <property type="entry name" value="QUEUOSINE 5'-PHOSPHATE N-GLYCOSYLASE_HYDROLASE-RELATED"/>
    <property type="match status" value="1"/>
</dbReference>
<dbReference type="EC" id="3.2.2.-" evidence="1"/>
<evidence type="ECO:0000313" key="2">
    <source>
        <dbReference type="EMBL" id="GBE81351.1"/>
    </source>
</evidence>
<dbReference type="PANTHER" id="PTHR21314:SF1">
    <property type="entry name" value="QUEUOSINE SALVAGE PROTEIN"/>
    <property type="match status" value="1"/>
</dbReference>
<dbReference type="RefSeq" id="XP_027612264.1">
    <property type="nucleotide sequence ID" value="XM_027756463.1"/>
</dbReference>
<dbReference type="GeneID" id="38778268"/>
<dbReference type="InParanoid" id="A0A401GGV6"/>
<accession>A0A401GGV6</accession>
<dbReference type="OrthoDB" id="416777at2759"/>
<sequence length="422" mass="45923">MTTPLPPFPPKGGFIGAVNESSRALRQRAGIEINHKKIKLLLTSGYFTSTYARLRESHGMAMPLKFPSLLAELNLLSILSLLNFGSGYRVPLHVATGRGAFDNIRALVLGLYISSSTGTGEGNYLSATGMRDIKEHTIADLMGVTDALHVEHAHESVPAVTVGELGGPIWELVKLLTQALNETGTVLVNSGYPDLGSFVLEALNEGDKLKNSAESVNHECDVILERFVRAIPAFRDMAVVNGQPVYCFKKALLAIHAIALRFGSAESLSEIPIPRTSELPVFVDNVIPSILVHLGIINLEDSTPSLGLRDLFPRGQDDSTIRALLSEVPAAPPADTRTTKDQEVPKEGPVLTSVQAFALRAAAIDASQAIIATARDLNANEESYILKQITLPELDAWLWSAAKDRPDWRNLERFVLRDTVYF</sequence>
<dbReference type="EMBL" id="BFAD01000003">
    <property type="protein sequence ID" value="GBE81351.1"/>
    <property type="molecule type" value="Genomic_DNA"/>
</dbReference>
<evidence type="ECO:0000313" key="3">
    <source>
        <dbReference type="Proteomes" id="UP000287166"/>
    </source>
</evidence>
<dbReference type="Pfam" id="PF10343">
    <property type="entry name" value="Q_salvage"/>
    <property type="match status" value="1"/>
</dbReference>
<dbReference type="Proteomes" id="UP000287166">
    <property type="component" value="Unassembled WGS sequence"/>
</dbReference>
<comment type="function">
    <text evidence="1">Catalyzes the hydrolysis of queuosine 5'-phosphate, releasing the nucleobase queuine (q). Is required for salvage of queuine from exogenous queuosine (Q) that is imported and then converted to queuosine 5'-phosphate intracellularly.</text>
</comment>
<gene>
    <name evidence="2" type="ORF">SCP_0310780</name>
</gene>
<dbReference type="GO" id="GO:0016787">
    <property type="term" value="F:hydrolase activity"/>
    <property type="evidence" value="ECO:0007669"/>
    <property type="project" value="UniProtKB-KW"/>
</dbReference>
<dbReference type="AlphaFoldDB" id="A0A401GGV6"/>
<protein>
    <recommendedName>
        <fullName evidence="1">Queuosine 5'-phosphate N-glycosylase/hydrolase</fullName>
        <ecNumber evidence="1">3.2.2.-</ecNumber>
    </recommendedName>
    <alternativeName>
        <fullName evidence="1">Queuosine-nucleotide N-glycosylase/hydrolase</fullName>
    </alternativeName>
</protein>
<evidence type="ECO:0000256" key="1">
    <source>
        <dbReference type="RuleBase" id="RU365002"/>
    </source>
</evidence>
<reference evidence="2 3" key="1">
    <citation type="journal article" date="2018" name="Sci. Rep.">
        <title>Genome sequence of the cauliflower mushroom Sparassis crispa (Hanabiratake) and its association with beneficial usage.</title>
        <authorList>
            <person name="Kiyama R."/>
            <person name="Furutani Y."/>
            <person name="Kawaguchi K."/>
            <person name="Nakanishi T."/>
        </authorList>
    </citation>
    <scope>NUCLEOTIDE SEQUENCE [LARGE SCALE GENOMIC DNA]</scope>
</reference>
<comment type="caution">
    <text evidence="2">The sequence shown here is derived from an EMBL/GenBank/DDBJ whole genome shotgun (WGS) entry which is preliminary data.</text>
</comment>
<organism evidence="2 3">
    <name type="scientific">Sparassis crispa</name>
    <dbReference type="NCBI Taxonomy" id="139825"/>
    <lineage>
        <taxon>Eukaryota</taxon>
        <taxon>Fungi</taxon>
        <taxon>Dikarya</taxon>
        <taxon>Basidiomycota</taxon>
        <taxon>Agaricomycotina</taxon>
        <taxon>Agaricomycetes</taxon>
        <taxon>Polyporales</taxon>
        <taxon>Sparassidaceae</taxon>
        <taxon>Sparassis</taxon>
    </lineage>
</organism>
<name>A0A401GGV6_9APHY</name>
<keyword evidence="3" id="KW-1185">Reference proteome</keyword>
<keyword evidence="1" id="KW-0378">Hydrolase</keyword>
<comment type="similarity">
    <text evidence="1">Belongs to the QNG1 protein family.</text>
</comment>
<comment type="catalytic activity">
    <reaction evidence="1">
        <text>queuosine 5'-phosphate + H2O = queuine + D-ribose 5-phosphate</text>
        <dbReference type="Rhea" id="RHEA:75387"/>
        <dbReference type="ChEBI" id="CHEBI:15377"/>
        <dbReference type="ChEBI" id="CHEBI:17433"/>
        <dbReference type="ChEBI" id="CHEBI:78346"/>
        <dbReference type="ChEBI" id="CHEBI:194371"/>
    </reaction>
    <physiologicalReaction direction="left-to-right" evidence="1">
        <dbReference type="Rhea" id="RHEA:75388"/>
    </physiologicalReaction>
</comment>
<proteinExistence type="inferred from homology"/>
<dbReference type="GO" id="GO:0006400">
    <property type="term" value="P:tRNA modification"/>
    <property type="evidence" value="ECO:0007669"/>
    <property type="project" value="TreeGrafter"/>
</dbReference>
<dbReference type="InterPro" id="IPR019438">
    <property type="entry name" value="Q_salvage"/>
</dbReference>